<dbReference type="InterPro" id="IPR001570">
    <property type="entry name" value="Peptidase_M4_C_domain"/>
</dbReference>
<dbReference type="PRINTS" id="PR00730">
    <property type="entry name" value="THERMOLYSIN"/>
</dbReference>
<organism evidence="13 14">
    <name type="scientific">Umezawaea tangerina</name>
    <dbReference type="NCBI Taxonomy" id="84725"/>
    <lineage>
        <taxon>Bacteria</taxon>
        <taxon>Bacillati</taxon>
        <taxon>Actinomycetota</taxon>
        <taxon>Actinomycetes</taxon>
        <taxon>Pseudonocardiales</taxon>
        <taxon>Pseudonocardiaceae</taxon>
        <taxon>Umezawaea</taxon>
    </lineage>
</organism>
<keyword evidence="6 9" id="KW-0862">Zinc</keyword>
<dbReference type="PANTHER" id="PTHR33794">
    <property type="entry name" value="BACILLOLYSIN"/>
    <property type="match status" value="1"/>
</dbReference>
<dbReference type="GO" id="GO:0005576">
    <property type="term" value="C:extracellular region"/>
    <property type="evidence" value="ECO:0007669"/>
    <property type="project" value="UniProtKB-SubCell"/>
</dbReference>
<dbReference type="Gene3D" id="3.10.450.490">
    <property type="match status" value="1"/>
</dbReference>
<dbReference type="Gene3D" id="3.10.170.10">
    <property type="match status" value="1"/>
</dbReference>
<dbReference type="GO" id="GO:0006508">
    <property type="term" value="P:proteolysis"/>
    <property type="evidence" value="ECO:0007669"/>
    <property type="project" value="UniProtKB-KW"/>
</dbReference>
<dbReference type="Pfam" id="PF02868">
    <property type="entry name" value="Peptidase_M4_C"/>
    <property type="match status" value="1"/>
</dbReference>
<evidence type="ECO:0000256" key="8">
    <source>
        <dbReference type="PIRSR" id="PIRSR623612-1"/>
    </source>
</evidence>
<keyword evidence="2 9" id="KW-0645">Protease</keyword>
<dbReference type="CDD" id="cd09597">
    <property type="entry name" value="M4_TLP"/>
    <property type="match status" value="1"/>
</dbReference>
<evidence type="ECO:0000313" key="14">
    <source>
        <dbReference type="Proteomes" id="UP000239494"/>
    </source>
</evidence>
<evidence type="ECO:0000256" key="1">
    <source>
        <dbReference type="ARBA" id="ARBA00009388"/>
    </source>
</evidence>
<dbReference type="InterPro" id="IPR050728">
    <property type="entry name" value="Zinc_Metalloprotease_M4"/>
</dbReference>
<evidence type="ECO:0000259" key="11">
    <source>
        <dbReference type="Pfam" id="PF02868"/>
    </source>
</evidence>
<evidence type="ECO:0000259" key="10">
    <source>
        <dbReference type="Pfam" id="PF01447"/>
    </source>
</evidence>
<feature type="domain" description="FTP" evidence="12">
    <location>
        <begin position="64"/>
        <end position="107"/>
    </location>
</feature>
<dbReference type="Gene3D" id="1.10.390.10">
    <property type="entry name" value="Neutral Protease Domain 2"/>
    <property type="match status" value="1"/>
</dbReference>
<feature type="chain" id="PRO_5023142789" description="Neutral metalloproteinase" evidence="9">
    <location>
        <begin position="27"/>
        <end position="526"/>
    </location>
</feature>
<dbReference type="Pfam" id="PF07504">
    <property type="entry name" value="FTP"/>
    <property type="match status" value="1"/>
</dbReference>
<dbReference type="OrthoDB" id="345880at2"/>
<evidence type="ECO:0000256" key="9">
    <source>
        <dbReference type="RuleBase" id="RU366073"/>
    </source>
</evidence>
<keyword evidence="5 9" id="KW-0378">Hydrolase</keyword>
<dbReference type="GO" id="GO:0046872">
    <property type="term" value="F:metal ion binding"/>
    <property type="evidence" value="ECO:0007669"/>
    <property type="project" value="UniProtKB-UniRule"/>
</dbReference>
<name>A0A2T0SN25_9PSEU</name>
<feature type="domain" description="Peptidase M4" evidence="10">
    <location>
        <begin position="203"/>
        <end position="348"/>
    </location>
</feature>
<evidence type="ECO:0000256" key="4">
    <source>
        <dbReference type="ARBA" id="ARBA00022729"/>
    </source>
</evidence>
<dbReference type="InterPro" id="IPR013856">
    <property type="entry name" value="Peptidase_M4_domain"/>
</dbReference>
<keyword evidence="14" id="KW-1185">Reference proteome</keyword>
<comment type="function">
    <text evidence="9">Extracellular zinc metalloprotease.</text>
</comment>
<dbReference type="InterPro" id="IPR023612">
    <property type="entry name" value="Peptidase_M4"/>
</dbReference>
<protein>
    <recommendedName>
        <fullName evidence="9">Neutral metalloproteinase</fullName>
        <ecNumber evidence="9">3.4.24.-</ecNumber>
    </recommendedName>
</protein>
<evidence type="ECO:0000256" key="5">
    <source>
        <dbReference type="ARBA" id="ARBA00022801"/>
    </source>
</evidence>
<dbReference type="InterPro" id="IPR011096">
    <property type="entry name" value="FTP_domain"/>
</dbReference>
<dbReference type="Pfam" id="PF01447">
    <property type="entry name" value="Peptidase_M4"/>
    <property type="match status" value="1"/>
</dbReference>
<evidence type="ECO:0000256" key="7">
    <source>
        <dbReference type="ARBA" id="ARBA00023049"/>
    </source>
</evidence>
<keyword evidence="7 9" id="KW-0482">Metalloprotease</keyword>
<feature type="active site" evidence="8">
    <location>
        <position position="341"/>
    </location>
</feature>
<gene>
    <name evidence="13" type="ORF">CLV43_11595</name>
</gene>
<evidence type="ECO:0000256" key="3">
    <source>
        <dbReference type="ARBA" id="ARBA00022723"/>
    </source>
</evidence>
<keyword evidence="4 9" id="KW-0732">Signal</keyword>
<proteinExistence type="inferred from homology"/>
<dbReference type="EC" id="3.4.24.-" evidence="9"/>
<feature type="signal peptide" evidence="9">
    <location>
        <begin position="1"/>
        <end position="26"/>
    </location>
</feature>
<comment type="similarity">
    <text evidence="1 9">Belongs to the peptidase M4 family.</text>
</comment>
<feature type="domain" description="Peptidase M4 C-terminal" evidence="11">
    <location>
        <begin position="352"/>
        <end position="525"/>
    </location>
</feature>
<comment type="caution">
    <text evidence="13">The sequence shown here is derived from an EMBL/GenBank/DDBJ whole genome shotgun (WGS) entry which is preliminary data.</text>
</comment>
<evidence type="ECO:0000259" key="12">
    <source>
        <dbReference type="Pfam" id="PF07504"/>
    </source>
</evidence>
<feature type="active site" description="Proton donor" evidence="8">
    <location>
        <position position="428"/>
    </location>
</feature>
<dbReference type="GO" id="GO:0004222">
    <property type="term" value="F:metalloendopeptidase activity"/>
    <property type="evidence" value="ECO:0007669"/>
    <property type="project" value="UniProtKB-UniRule"/>
</dbReference>
<dbReference type="PANTHER" id="PTHR33794:SF1">
    <property type="entry name" value="BACILLOLYSIN"/>
    <property type="match status" value="1"/>
</dbReference>
<dbReference type="Proteomes" id="UP000239494">
    <property type="component" value="Unassembled WGS sequence"/>
</dbReference>
<evidence type="ECO:0000313" key="13">
    <source>
        <dbReference type="EMBL" id="PRY34819.1"/>
    </source>
</evidence>
<accession>A0A2T0SN25</accession>
<keyword evidence="3" id="KW-0479">Metal-binding</keyword>
<reference evidence="13 14" key="1">
    <citation type="submission" date="2018-03" db="EMBL/GenBank/DDBJ databases">
        <title>Genomic Encyclopedia of Archaeal and Bacterial Type Strains, Phase II (KMG-II): from individual species to whole genera.</title>
        <authorList>
            <person name="Goeker M."/>
        </authorList>
    </citation>
    <scope>NUCLEOTIDE SEQUENCE [LARGE SCALE GENOMIC DNA]</scope>
    <source>
        <strain evidence="13 14">DSM 44720</strain>
    </source>
</reference>
<dbReference type="InterPro" id="IPR027268">
    <property type="entry name" value="Peptidase_M4/M1_CTD_sf"/>
</dbReference>
<dbReference type="RefSeq" id="WP_106194280.1">
    <property type="nucleotide sequence ID" value="NZ_PVTF01000015.1"/>
</dbReference>
<dbReference type="SUPFAM" id="SSF55486">
    <property type="entry name" value="Metalloproteases ('zincins'), catalytic domain"/>
    <property type="match status" value="1"/>
</dbReference>
<keyword evidence="9" id="KW-0964">Secreted</keyword>
<evidence type="ECO:0000256" key="2">
    <source>
        <dbReference type="ARBA" id="ARBA00022670"/>
    </source>
</evidence>
<evidence type="ECO:0000256" key="6">
    <source>
        <dbReference type="ARBA" id="ARBA00022833"/>
    </source>
</evidence>
<sequence length="526" mass="55132">MKRITKGCAALVSAALVAVGGPTATAAPQPVADPPTTADRAGTLRLAASQAAAVGSALGLGSREQLVVKDVVTDPDGTRHLRYDRTFDGLRVVGGDLVVRQGKDGVLGSAIRANEAKLDVSTKPAISAPDATTSVLAAETGARWTDAEPKLVVFAIDQSPALAWEVVLTGTKPDQSPSELHVYTDATTGKVLMSEDRVMHVEGTGVSQYSGTVALETTQSGDVFQLKDPLRGNQTVNDAKNGSGTGTLFTDADNTWGNGAITDRATAGVDAAYGAASTWDYYRTVHNRNGIRDDGVGAPSRVHYGNAYNNAGWSDSCFCMIYGDGVGNAKPLTELDVAGHEMSHGVTSATGNMVYSREPGGLNEATSDIFGSSVEFAAENAADVGDYLLGEKIDIRGTGAPLRYMDRPSRDGRSLDYWSSSAGSVDVHYSSGIANHFFYLLSEGSGAKTINGVDYDSPTFDGTPVTGITRAKAEQIWYRALTTKFTSSTNYATARTGTLTAAAELYGTDSEEYTAVNTAWAAVNVK</sequence>
<dbReference type="AlphaFoldDB" id="A0A2T0SN25"/>
<comment type="subcellular location">
    <subcellularLocation>
        <location evidence="9">Secreted</location>
    </subcellularLocation>
</comment>
<comment type="cofactor">
    <cofactor evidence="9">
        <name>Zn(2+)</name>
        <dbReference type="ChEBI" id="CHEBI:29105"/>
    </cofactor>
</comment>
<dbReference type="EMBL" id="PVTF01000015">
    <property type="protein sequence ID" value="PRY34819.1"/>
    <property type="molecule type" value="Genomic_DNA"/>
</dbReference>